<evidence type="ECO:0000313" key="1">
    <source>
        <dbReference type="EMBL" id="GAK96130.1"/>
    </source>
</evidence>
<dbReference type="SUPFAM" id="SSF109998">
    <property type="entry name" value="Triger factor/SurA peptide-binding domain-like"/>
    <property type="match status" value="1"/>
</dbReference>
<dbReference type="PIRSF" id="PIRSF003095">
    <property type="entry name" value="Trigger_factor"/>
    <property type="match status" value="1"/>
</dbReference>
<dbReference type="GO" id="GO:0006457">
    <property type="term" value="P:protein folding"/>
    <property type="evidence" value="ECO:0007669"/>
    <property type="project" value="InterPro"/>
</dbReference>
<keyword evidence="1" id="KW-0413">Isomerase</keyword>
<proteinExistence type="predicted"/>
<dbReference type="RefSeq" id="WP_042277126.1">
    <property type="nucleotide sequence ID" value="NZ_BBML01000001.1"/>
</dbReference>
<keyword evidence="2" id="KW-1185">Reference proteome</keyword>
<name>A0A090PZE4_9FLAO</name>
<dbReference type="InterPro" id="IPR037041">
    <property type="entry name" value="Trigger_fac_C_sf"/>
</dbReference>
<dbReference type="SUPFAM" id="SSF102735">
    <property type="entry name" value="Trigger factor ribosome-binding domain"/>
    <property type="match status" value="1"/>
</dbReference>
<dbReference type="InterPro" id="IPR005215">
    <property type="entry name" value="Trig_fac"/>
</dbReference>
<protein>
    <submittedName>
        <fullName evidence="1">Cell divonision trigger factor</fullName>
        <ecNumber evidence="1">5.2.1.8</ecNumber>
    </submittedName>
</protein>
<dbReference type="EMBL" id="BBML01000001">
    <property type="protein sequence ID" value="GAK96130.1"/>
    <property type="molecule type" value="Genomic_DNA"/>
</dbReference>
<dbReference type="Gene3D" id="3.30.70.1050">
    <property type="entry name" value="Trigger factor ribosome-binding domain"/>
    <property type="match status" value="1"/>
</dbReference>
<reference evidence="1" key="1">
    <citation type="journal article" date="2014" name="Genome Announc.">
        <title>Draft Genome Sequences of Marine Flavobacterium Nonlabens Strains NR17, NR24, NR27, NR32, NR33, and Ara13.</title>
        <authorList>
            <person name="Nakanishi M."/>
            <person name="Meirelles P."/>
            <person name="Suzuki R."/>
            <person name="Takatani N."/>
            <person name="Mino S."/>
            <person name="Suda W."/>
            <person name="Oshima K."/>
            <person name="Hattori M."/>
            <person name="Ohkuma M."/>
            <person name="Hosokawa M."/>
            <person name="Miyashita K."/>
            <person name="Thompson F.L."/>
            <person name="Niwa A."/>
            <person name="Sawabe T."/>
            <person name="Sawabe T."/>
        </authorList>
    </citation>
    <scope>NUCLEOTIDE SEQUENCE [LARGE SCALE GENOMIC DNA]</scope>
    <source>
        <strain evidence="1">JCM 19294</strain>
    </source>
</reference>
<dbReference type="EC" id="5.2.1.8" evidence="1"/>
<dbReference type="InterPro" id="IPR036611">
    <property type="entry name" value="Trigger_fac_ribosome-bd_sf"/>
</dbReference>
<organism evidence="1 2">
    <name type="scientific">Nonlabens tegetincola</name>
    <dbReference type="NCBI Taxonomy" id="323273"/>
    <lineage>
        <taxon>Bacteria</taxon>
        <taxon>Pseudomonadati</taxon>
        <taxon>Bacteroidota</taxon>
        <taxon>Flavobacteriia</taxon>
        <taxon>Flavobacteriales</taxon>
        <taxon>Flavobacteriaceae</taxon>
        <taxon>Nonlabens</taxon>
    </lineage>
</organism>
<evidence type="ECO:0000313" key="2">
    <source>
        <dbReference type="Proteomes" id="UP000029221"/>
    </source>
</evidence>
<dbReference type="Proteomes" id="UP000029221">
    <property type="component" value="Unassembled WGS sequence"/>
</dbReference>
<dbReference type="GO" id="GO:0015031">
    <property type="term" value="P:protein transport"/>
    <property type="evidence" value="ECO:0007669"/>
    <property type="project" value="InterPro"/>
</dbReference>
<gene>
    <name evidence="1" type="ORF">JCM19294_2912</name>
</gene>
<dbReference type="Pfam" id="PF05697">
    <property type="entry name" value="Trigger_N"/>
    <property type="match status" value="1"/>
</dbReference>
<dbReference type="GO" id="GO:0003755">
    <property type="term" value="F:peptidyl-prolyl cis-trans isomerase activity"/>
    <property type="evidence" value="ECO:0007669"/>
    <property type="project" value="UniProtKB-EC"/>
</dbReference>
<sequence length="442" mass="51270">MNLKRTDVDALNAVLTLEIEKSDYQEQVEKILKDYRKTASIPGFRKGKVPASLINKKYRIPVLVDEVNKLIQQKLNEYITEEKLNLLGNPLPKEQADIDWNGDNFTFDFEIGLAPEFEVEPSKIKGITAYEIKTDDKTINDQIDRIREQYGKLVSKDEVSEGDEVTGVFRNDEEEINTDATFPISKIKGKTNLKKFVGSKVGDSIELKTKNLFEDNSDLAHHLKIDFEKKDELNVPVTFEVTEVNTREKAELNQEFFDKLFGEGIITSEDELRERLREDAKKQFSQQTDQKFLTDVTEELIEKTKFDLPADFLKRWIANNGENTLTAEEAEEEYNKSEKGLRYQLIESAILQKNEDLQLKFEDLKEYAGTQIKMQMAQFGHTDATDEEVEQIVARVMSNQEEVKRMSEQLQNEKMLQYFKDNVKAKSKELTYEDFIKEAYQA</sequence>
<dbReference type="NCBIfam" id="TIGR00115">
    <property type="entry name" value="tig"/>
    <property type="match status" value="1"/>
</dbReference>
<dbReference type="Gene3D" id="1.10.3120.10">
    <property type="entry name" value="Trigger factor, C-terminal domain"/>
    <property type="match status" value="1"/>
</dbReference>
<dbReference type="STRING" id="319236.BST91_10305"/>
<dbReference type="AlphaFoldDB" id="A0A090PZE4"/>
<comment type="caution">
    <text evidence="1">The sequence shown here is derived from an EMBL/GenBank/DDBJ whole genome shotgun (WGS) entry which is preliminary data.</text>
</comment>
<dbReference type="InterPro" id="IPR008881">
    <property type="entry name" value="Trigger_fac_ribosome-bd_bac"/>
</dbReference>
<dbReference type="eggNOG" id="COG0544">
    <property type="taxonomic scope" value="Bacteria"/>
</dbReference>
<accession>A0A090PZE4</accession>
<dbReference type="InterPro" id="IPR027304">
    <property type="entry name" value="Trigger_fact/SurA_dom_sf"/>
</dbReference>